<dbReference type="GO" id="GO:0003676">
    <property type="term" value="F:nucleic acid binding"/>
    <property type="evidence" value="ECO:0007669"/>
    <property type="project" value="InterPro"/>
</dbReference>
<organism evidence="2 3">
    <name type="scientific">Oceaniferula flava</name>
    <dbReference type="NCBI Taxonomy" id="2800421"/>
    <lineage>
        <taxon>Bacteria</taxon>
        <taxon>Pseudomonadati</taxon>
        <taxon>Verrucomicrobiota</taxon>
        <taxon>Verrucomicrobiia</taxon>
        <taxon>Verrucomicrobiales</taxon>
        <taxon>Verrucomicrobiaceae</taxon>
        <taxon>Oceaniferula</taxon>
    </lineage>
</organism>
<reference evidence="2" key="1">
    <citation type="submission" date="2021-01" db="EMBL/GenBank/DDBJ databases">
        <title>Modified the classification status of verrucomicrobia.</title>
        <authorList>
            <person name="Feng X."/>
        </authorList>
    </citation>
    <scope>NUCLEOTIDE SEQUENCE</scope>
    <source>
        <strain evidence="2">5K15</strain>
    </source>
</reference>
<evidence type="ECO:0000313" key="3">
    <source>
        <dbReference type="Proteomes" id="UP000634206"/>
    </source>
</evidence>
<dbReference type="GO" id="GO:0015074">
    <property type="term" value="P:DNA integration"/>
    <property type="evidence" value="ECO:0007669"/>
    <property type="project" value="InterPro"/>
</dbReference>
<feature type="domain" description="Integrase catalytic" evidence="1">
    <location>
        <begin position="5"/>
        <end position="175"/>
    </location>
</feature>
<comment type="caution">
    <text evidence="2">The sequence shown here is derived from an EMBL/GenBank/DDBJ whole genome shotgun (WGS) entry which is preliminary data.</text>
</comment>
<protein>
    <submittedName>
        <fullName evidence="2">Transposase family protein</fullName>
    </submittedName>
</protein>
<dbReference type="AlphaFoldDB" id="A0AAE2SFW2"/>
<accession>A0AAE2SFW2</accession>
<gene>
    <name evidence="2" type="ORF">JIN83_16715</name>
</gene>
<name>A0AAE2SFW2_9BACT</name>
<evidence type="ECO:0000313" key="2">
    <source>
        <dbReference type="EMBL" id="MBK1856612.1"/>
    </source>
</evidence>
<dbReference type="InterPro" id="IPR036397">
    <property type="entry name" value="RNaseH_sf"/>
</dbReference>
<dbReference type="InterPro" id="IPR012337">
    <property type="entry name" value="RNaseH-like_sf"/>
</dbReference>
<dbReference type="Pfam" id="PF13683">
    <property type="entry name" value="rve_3"/>
    <property type="match status" value="1"/>
</dbReference>
<keyword evidence="3" id="KW-1185">Reference proteome</keyword>
<dbReference type="Gene3D" id="3.30.420.10">
    <property type="entry name" value="Ribonuclease H-like superfamily/Ribonuclease H"/>
    <property type="match status" value="1"/>
</dbReference>
<evidence type="ECO:0000259" key="1">
    <source>
        <dbReference type="PROSITE" id="PS50994"/>
    </source>
</evidence>
<dbReference type="PANTHER" id="PTHR47515:SF2">
    <property type="entry name" value="INTEGRASE CORE DOMAIN PROTEIN"/>
    <property type="match status" value="1"/>
</dbReference>
<dbReference type="SUPFAM" id="SSF53098">
    <property type="entry name" value="Ribonuclease H-like"/>
    <property type="match status" value="1"/>
</dbReference>
<dbReference type="Proteomes" id="UP000634206">
    <property type="component" value="Unassembled WGS sequence"/>
</dbReference>
<dbReference type="InterPro" id="IPR001584">
    <property type="entry name" value="Integrase_cat-core"/>
</dbReference>
<dbReference type="EMBL" id="JAENIG010000033">
    <property type="protein sequence ID" value="MBK1856612.1"/>
    <property type="molecule type" value="Genomic_DNA"/>
</dbReference>
<dbReference type="PANTHER" id="PTHR47515">
    <property type="entry name" value="LOW CALCIUM RESPONSE LOCUS PROTEIN T"/>
    <property type="match status" value="1"/>
</dbReference>
<dbReference type="PROSITE" id="PS50994">
    <property type="entry name" value="INTEGRASE"/>
    <property type="match status" value="1"/>
</dbReference>
<proteinExistence type="predicted"/>
<sequence>MERKELTEPERSNHVYGVDFKGWFNTQDGERYDSLTVSDLHSRFLLKAEALPQATTRWTMRAFRNMFREYGLPEIIRVDNGAPFASMGAGGLSRLSVWWITLGIEVQFSRPGCPQDNGSHERMHRTMKAECCRKASVHMRAQQQRFDRWRKEFNCERPHEGIGMQLPAELYQPSVRRLDESIKIPLYDLGVETRKVSQSGFIAHNKRQCFVGEAFSGMEVSVDEAQKPGLTLVCFANVKLGWLENSPNARLRPTAYAERWESKTCNNEGRS</sequence>